<comment type="caution">
    <text evidence="2">The sequence shown here is derived from an EMBL/GenBank/DDBJ whole genome shotgun (WGS) entry which is preliminary data.</text>
</comment>
<dbReference type="RefSeq" id="WP_026396656.1">
    <property type="nucleotide sequence ID" value="NZ_AUBI01000001.1"/>
</dbReference>
<dbReference type="EMBL" id="BJYF01000001">
    <property type="protein sequence ID" value="GEN58528.1"/>
    <property type="molecule type" value="Genomic_DNA"/>
</dbReference>
<dbReference type="AlphaFoldDB" id="A0A511X6F1"/>
<keyword evidence="3" id="KW-1185">Reference proteome</keyword>
<dbReference type="InterPro" id="IPR011213">
    <property type="entry name" value="NMN_biosyn"/>
</dbReference>
<dbReference type="Proteomes" id="UP000321635">
    <property type="component" value="Unassembled WGS sequence"/>
</dbReference>
<feature type="domain" description="NrtR DNA-binding winged helix" evidence="1">
    <location>
        <begin position="221"/>
        <end position="280"/>
    </location>
</feature>
<dbReference type="InterPro" id="IPR054105">
    <property type="entry name" value="WHD_NrtR"/>
</dbReference>
<evidence type="ECO:0000313" key="2">
    <source>
        <dbReference type="EMBL" id="GEN58528.1"/>
    </source>
</evidence>
<dbReference type="InterPro" id="IPR036390">
    <property type="entry name" value="WH_DNA-bd_sf"/>
</dbReference>
<proteinExistence type="predicted"/>
<accession>A0A511X6F1</accession>
<dbReference type="InterPro" id="IPR036388">
    <property type="entry name" value="WH-like_DNA-bd_sf"/>
</dbReference>
<dbReference type="PIRSF" id="PIRSF019423">
    <property type="entry name" value="NMN_biosyn"/>
    <property type="match status" value="1"/>
</dbReference>
<organism evidence="2 3">
    <name type="scientific">Acetobacter nitrogenifigens DSM 23921 = NBRC 105050</name>
    <dbReference type="NCBI Taxonomy" id="1120919"/>
    <lineage>
        <taxon>Bacteria</taxon>
        <taxon>Pseudomonadati</taxon>
        <taxon>Pseudomonadota</taxon>
        <taxon>Alphaproteobacteria</taxon>
        <taxon>Acetobacterales</taxon>
        <taxon>Acetobacteraceae</taxon>
        <taxon>Acetobacter</taxon>
    </lineage>
</organism>
<evidence type="ECO:0000313" key="3">
    <source>
        <dbReference type="Proteomes" id="UP000321635"/>
    </source>
</evidence>
<evidence type="ECO:0000259" key="1">
    <source>
        <dbReference type="Pfam" id="PF21906"/>
    </source>
</evidence>
<dbReference type="Gene3D" id="1.10.10.10">
    <property type="entry name" value="Winged helix-like DNA-binding domain superfamily/Winged helix DNA-binding domain"/>
    <property type="match status" value="1"/>
</dbReference>
<dbReference type="Pfam" id="PF21906">
    <property type="entry name" value="WHD_NrtR"/>
    <property type="match status" value="1"/>
</dbReference>
<name>A0A511X6F1_9PROT</name>
<dbReference type="STRING" id="1120919.GCA_000429165_00419"/>
<protein>
    <submittedName>
        <fullName evidence="2">Membrane protein</fullName>
    </submittedName>
</protein>
<reference evidence="2 3" key="1">
    <citation type="submission" date="2019-07" db="EMBL/GenBank/DDBJ databases">
        <title>Whole genome shotgun sequence of Acetobacter nitrogenifigens NBRC 105050.</title>
        <authorList>
            <person name="Hosoyama A."/>
            <person name="Uohara A."/>
            <person name="Ohji S."/>
            <person name="Ichikawa N."/>
        </authorList>
    </citation>
    <scope>NUCLEOTIDE SEQUENCE [LARGE SCALE GENOMIC DNA]</scope>
    <source>
        <strain evidence="2 3">NBRC 105050</strain>
    </source>
</reference>
<gene>
    <name evidence="2" type="ORF">ANI02nite_04120</name>
</gene>
<dbReference type="OrthoDB" id="9786141at2"/>
<dbReference type="SUPFAM" id="SSF46785">
    <property type="entry name" value="Winged helix' DNA-binding domain"/>
    <property type="match status" value="1"/>
</dbReference>
<sequence>MREGTRIVLVAVPIALKGDVPYVMTGSDGFMPSVELRHGSVPEALRDMMARRRSSGVVRAEQLALEEGLDGRSPARSLYVVTTTIEGDAANWSPCYHYLPWEDRRSQGDQARERGNESGQKWVNPEILAAMLMETIDTTSYSVGQLYRRRINALFGTGGWPWRPELAYERFMALREAVVEGRINEDVLHALGVGKLGDRERHLARALGVVRNAFRSLSVPTELMPRHFTLRQLQAGVEGVMGEHRDSQMFRREITRAKLVAAAGGLVSDAPGRPSRLFRFRIEMETLRELQTMTLTPPVVIEQLQSETLDAVLAPQDDAALREKGPRENAKRR</sequence>